<name>A0A558CVB8_9PSEU</name>
<dbReference type="SUPFAM" id="SSF54593">
    <property type="entry name" value="Glyoxalase/Bleomycin resistance protein/Dihydroxybiphenyl dioxygenase"/>
    <property type="match status" value="1"/>
</dbReference>
<reference evidence="2 3" key="2">
    <citation type="submission" date="2019-08" db="EMBL/GenBank/DDBJ databases">
        <title>Amycolatopsis acidicola sp. nov., isolated from peat swamp forest soil.</title>
        <authorList>
            <person name="Srisuk N."/>
        </authorList>
    </citation>
    <scope>NUCLEOTIDE SEQUENCE [LARGE SCALE GENOMIC DNA]</scope>
    <source>
        <strain evidence="2 3">TBRC 6029</strain>
    </source>
</reference>
<feature type="domain" description="VOC" evidence="1">
    <location>
        <begin position="6"/>
        <end position="132"/>
    </location>
</feature>
<dbReference type="Gene3D" id="3.30.720.110">
    <property type="match status" value="1"/>
</dbReference>
<dbReference type="InterPro" id="IPR004360">
    <property type="entry name" value="Glyas_Fos-R_dOase_dom"/>
</dbReference>
<dbReference type="EMBL" id="VJWX01000098">
    <property type="protein sequence ID" value="TVT52685.1"/>
    <property type="molecule type" value="Genomic_DNA"/>
</dbReference>
<dbReference type="AlphaFoldDB" id="A0A558CVB8"/>
<comment type="caution">
    <text evidence="2">The sequence shown here is derived from an EMBL/GenBank/DDBJ whole genome shotgun (WGS) entry which is preliminary data.</text>
</comment>
<dbReference type="InterPro" id="IPR037523">
    <property type="entry name" value="VOC_core"/>
</dbReference>
<organism evidence="2 3">
    <name type="scientific">Amycolatopsis rhizosphaerae</name>
    <dbReference type="NCBI Taxonomy" id="2053003"/>
    <lineage>
        <taxon>Bacteria</taxon>
        <taxon>Bacillati</taxon>
        <taxon>Actinomycetota</taxon>
        <taxon>Actinomycetes</taxon>
        <taxon>Pseudonocardiales</taxon>
        <taxon>Pseudonocardiaceae</taxon>
        <taxon>Amycolatopsis</taxon>
    </lineage>
</organism>
<dbReference type="Pfam" id="PF00903">
    <property type="entry name" value="Glyoxalase"/>
    <property type="match status" value="1"/>
</dbReference>
<proteinExistence type="predicted"/>
<dbReference type="OrthoDB" id="9806868at2"/>
<protein>
    <submittedName>
        <fullName evidence="2">Glyoxalase</fullName>
    </submittedName>
</protein>
<dbReference type="PROSITE" id="PS51819">
    <property type="entry name" value="VOC"/>
    <property type="match status" value="1"/>
</dbReference>
<dbReference type="RefSeq" id="WP_144587700.1">
    <property type="nucleotide sequence ID" value="NZ_VJWX01000098.1"/>
</dbReference>
<evidence type="ECO:0000313" key="2">
    <source>
        <dbReference type="EMBL" id="TVT52685.1"/>
    </source>
</evidence>
<evidence type="ECO:0000313" key="3">
    <source>
        <dbReference type="Proteomes" id="UP000320011"/>
    </source>
</evidence>
<dbReference type="Proteomes" id="UP000320011">
    <property type="component" value="Unassembled WGS sequence"/>
</dbReference>
<dbReference type="InterPro" id="IPR029068">
    <property type="entry name" value="Glyas_Bleomycin-R_OHBP_Dase"/>
</dbReference>
<dbReference type="Gene3D" id="3.30.720.120">
    <property type="match status" value="1"/>
</dbReference>
<sequence>MSEEPRYLGISPYLYYPDVAEALAWLVRVFGFTERVRYVDGSGTVFQATVAAGATDIVLAGVGPEFWEAKGVDRPVGQLNVVYVENVDAQFERVRTALGEEHEIAAPQDQPYGARVFSVADVGGNSWSFWQWVSQTAELPPGWQEVRPGRGGAE</sequence>
<accession>A0A558CVB8</accession>
<reference evidence="2 3" key="1">
    <citation type="submission" date="2019-07" db="EMBL/GenBank/DDBJ databases">
        <authorList>
            <person name="Duangmal K."/>
            <person name="Teo W.F.A."/>
        </authorList>
    </citation>
    <scope>NUCLEOTIDE SEQUENCE [LARGE SCALE GENOMIC DNA]</scope>
    <source>
        <strain evidence="2 3">TBRC 6029</strain>
    </source>
</reference>
<keyword evidence="3" id="KW-1185">Reference proteome</keyword>
<gene>
    <name evidence="2" type="ORF">FNH05_12630</name>
</gene>
<evidence type="ECO:0000259" key="1">
    <source>
        <dbReference type="PROSITE" id="PS51819"/>
    </source>
</evidence>